<dbReference type="SUPFAM" id="SSF57756">
    <property type="entry name" value="Retrovirus zinc finger-like domains"/>
    <property type="match status" value="1"/>
</dbReference>
<name>A0A8J1TSE0_OWEFU</name>
<evidence type="ECO:0000313" key="2">
    <source>
        <dbReference type="Proteomes" id="UP000749559"/>
    </source>
</evidence>
<dbReference type="AlphaFoldDB" id="A0A8J1TSE0"/>
<gene>
    <name evidence="1" type="ORF">OFUS_LOCUS5931</name>
</gene>
<proteinExistence type="predicted"/>
<sequence length="273" mass="31314">MADSNWRYVTSAIDKLTSIMDNYFDELNTLKGRFKNLQTFMPHSTKVMTCWHCKRTGHRKAFCNLYKATHHFCSRCNLTGHRDKDHPTTPAPTPAKPKVNSVFVQANIKPVKCHNKYAQAATVDMDIYTRVMADYKRIESELFGQKHGNDIYRAKIQDLQSETADLKSRIKSQKKQIVSLEKELHTSQAEINALSSQKSEYSKLIQKRNAELKETISKSVPSTMIIPDYEHTSHSIDFWKLGFNIIGMGSNPNSAISNSKLDQMDFNVKMDRC</sequence>
<evidence type="ECO:0000313" key="1">
    <source>
        <dbReference type="EMBL" id="CAH1779090.1"/>
    </source>
</evidence>
<keyword evidence="2" id="KW-1185">Reference proteome</keyword>
<organism evidence="1 2">
    <name type="scientific">Owenia fusiformis</name>
    <name type="common">Polychaete worm</name>
    <dbReference type="NCBI Taxonomy" id="6347"/>
    <lineage>
        <taxon>Eukaryota</taxon>
        <taxon>Metazoa</taxon>
        <taxon>Spiralia</taxon>
        <taxon>Lophotrochozoa</taxon>
        <taxon>Annelida</taxon>
        <taxon>Polychaeta</taxon>
        <taxon>Sedentaria</taxon>
        <taxon>Canalipalpata</taxon>
        <taxon>Sabellida</taxon>
        <taxon>Oweniida</taxon>
        <taxon>Oweniidae</taxon>
        <taxon>Owenia</taxon>
    </lineage>
</organism>
<protein>
    <submittedName>
        <fullName evidence="1">Uncharacterized protein</fullName>
    </submittedName>
</protein>
<dbReference type="Proteomes" id="UP000749559">
    <property type="component" value="Unassembled WGS sequence"/>
</dbReference>
<accession>A0A8J1TSE0</accession>
<dbReference type="Gene3D" id="1.10.287.1490">
    <property type="match status" value="1"/>
</dbReference>
<comment type="caution">
    <text evidence="1">The sequence shown here is derived from an EMBL/GenBank/DDBJ whole genome shotgun (WGS) entry which is preliminary data.</text>
</comment>
<dbReference type="GO" id="GO:0008270">
    <property type="term" value="F:zinc ion binding"/>
    <property type="evidence" value="ECO:0007669"/>
    <property type="project" value="InterPro"/>
</dbReference>
<dbReference type="EMBL" id="CAIIXF020000003">
    <property type="protein sequence ID" value="CAH1779090.1"/>
    <property type="molecule type" value="Genomic_DNA"/>
</dbReference>
<reference evidence="1" key="1">
    <citation type="submission" date="2022-03" db="EMBL/GenBank/DDBJ databases">
        <authorList>
            <person name="Martin C."/>
        </authorList>
    </citation>
    <scope>NUCLEOTIDE SEQUENCE</scope>
</reference>
<dbReference type="InterPro" id="IPR036875">
    <property type="entry name" value="Znf_CCHC_sf"/>
</dbReference>
<dbReference type="GO" id="GO:0003676">
    <property type="term" value="F:nucleic acid binding"/>
    <property type="evidence" value="ECO:0007669"/>
    <property type="project" value="InterPro"/>
</dbReference>